<protein>
    <submittedName>
        <fullName evidence="1">Uncharacterized protein</fullName>
    </submittedName>
</protein>
<gene>
    <name evidence="1" type="ORF">AB6A40_010050</name>
</gene>
<evidence type="ECO:0000313" key="2">
    <source>
        <dbReference type="Proteomes" id="UP001608902"/>
    </source>
</evidence>
<name>A0ABD6EVG6_9BILA</name>
<proteinExistence type="predicted"/>
<dbReference type="AlphaFoldDB" id="A0ABD6EVG6"/>
<evidence type="ECO:0000313" key="1">
    <source>
        <dbReference type="EMBL" id="MFH4983341.1"/>
    </source>
</evidence>
<dbReference type="EMBL" id="JBGFUD010011955">
    <property type="protein sequence ID" value="MFH4983341.1"/>
    <property type="molecule type" value="Genomic_DNA"/>
</dbReference>
<reference evidence="1 2" key="1">
    <citation type="submission" date="2024-08" db="EMBL/GenBank/DDBJ databases">
        <title>Gnathostoma spinigerum genome.</title>
        <authorList>
            <person name="Gonzalez-Bertolin B."/>
            <person name="Monzon S."/>
            <person name="Zaballos A."/>
            <person name="Jimenez P."/>
            <person name="Dekumyoy P."/>
            <person name="Varona S."/>
            <person name="Cuesta I."/>
            <person name="Sumanam S."/>
            <person name="Adisakwattana P."/>
            <person name="Gasser R.B."/>
            <person name="Hernandez-Gonzalez A."/>
            <person name="Young N.D."/>
            <person name="Perteguer M.J."/>
        </authorList>
    </citation>
    <scope>NUCLEOTIDE SEQUENCE [LARGE SCALE GENOMIC DNA]</scope>
    <source>
        <strain evidence="1">AL3</strain>
        <tissue evidence="1">Liver</tissue>
    </source>
</reference>
<dbReference type="Proteomes" id="UP001608902">
    <property type="component" value="Unassembled WGS sequence"/>
</dbReference>
<comment type="caution">
    <text evidence="1">The sequence shown here is derived from an EMBL/GenBank/DDBJ whole genome shotgun (WGS) entry which is preliminary data.</text>
</comment>
<accession>A0ABD6EVG6</accession>
<organism evidence="1 2">
    <name type="scientific">Gnathostoma spinigerum</name>
    <dbReference type="NCBI Taxonomy" id="75299"/>
    <lineage>
        <taxon>Eukaryota</taxon>
        <taxon>Metazoa</taxon>
        <taxon>Ecdysozoa</taxon>
        <taxon>Nematoda</taxon>
        <taxon>Chromadorea</taxon>
        <taxon>Rhabditida</taxon>
        <taxon>Spirurina</taxon>
        <taxon>Gnathostomatomorpha</taxon>
        <taxon>Gnathostomatoidea</taxon>
        <taxon>Gnathostomatidae</taxon>
        <taxon>Gnathostoma</taxon>
    </lineage>
</organism>
<keyword evidence="2" id="KW-1185">Reference proteome</keyword>
<dbReference type="Pfam" id="PF08700">
    <property type="entry name" value="VPS51_Exo84_N"/>
    <property type="match status" value="1"/>
</dbReference>
<sequence>MASPTSEADDDPRLYDEKFDPAAYLRDYLKDVKSGEEAKQLQQLRNKLNAINSASTETLKKNVFISYQQFIDTAKEVSR</sequence>